<comment type="subcellular location">
    <subcellularLocation>
        <location evidence="3">Cell membrane</location>
        <topology evidence="3">Peripheral membrane protein</topology>
        <orientation evidence="3">Cytoplasmic side</orientation>
    </subcellularLocation>
</comment>
<comment type="subunit">
    <text evidence="3">NDH-1 is composed of 14 different subunits. Subunits NuoB, C, D, E, F, and G constitute the peripheral sector of the complex.</text>
</comment>
<dbReference type="PANTHER" id="PTHR10884">
    <property type="entry name" value="NADH DEHYDROGENASE UBIQUINONE IRON-SULFUR PROTEIN 3"/>
    <property type="match status" value="1"/>
</dbReference>
<sequence>MSDENKKIDNIDGKSTPSEETVERIEQIQAADPKVQTTSEPSDPPAAELQEQQEKEEKAKAAAKAREERAKARAAKQEAAEPSEEKPKEPSRNQPRLDRAVQLIKENISEAAVEEAFINERDRDLPYLIIKPQFWTECAALLKDHEELQLNYLRNVSGTDQESHLEVAYHLVSLSTKQEFCVKIKTDRDQPSIPSAVDAWSTANWNEREIYDLLGIVFTGHPDLRRIMMPDDWVGHPLRKDYIPIDPEV</sequence>
<evidence type="ECO:0000256" key="3">
    <source>
        <dbReference type="HAMAP-Rule" id="MF_01357"/>
    </source>
</evidence>
<reference evidence="8" key="1">
    <citation type="submission" date="2023-12" db="EMBL/GenBank/DDBJ databases">
        <title>Fervidustalea candida gen. nov., sp. nov., a novel member of the family Paenibacillaceae isolated from a geothermal area.</title>
        <authorList>
            <person name="Li W.-J."/>
            <person name="Jiao J.-Y."/>
            <person name="Chen Y."/>
        </authorList>
    </citation>
    <scope>NUCLEOTIDE SEQUENCE</scope>
    <source>
        <strain evidence="8">SYSU GA230002</strain>
    </source>
</reference>
<dbReference type="InterPro" id="IPR010218">
    <property type="entry name" value="NADH_DH_suC"/>
</dbReference>
<comment type="function">
    <text evidence="3">NDH-1 shuttles electrons from NADH, via FMN and iron-sulfur (Fe-S) centers, to quinones in the respiratory chain. The immediate electron acceptor for the enzyme in this species is believed to be a menaquinone. Couples the redox reaction to proton translocation (for every two electrons transferred, four hydrogen ions are translocated across the cytoplasmic membrane), and thus conserves the redox energy in a proton gradient.</text>
</comment>
<dbReference type="Proteomes" id="UP001310386">
    <property type="component" value="Unassembled WGS sequence"/>
</dbReference>
<dbReference type="Pfam" id="PF00329">
    <property type="entry name" value="Complex1_30kDa"/>
    <property type="match status" value="1"/>
</dbReference>
<evidence type="ECO:0000313" key="9">
    <source>
        <dbReference type="Proteomes" id="UP001310386"/>
    </source>
</evidence>
<dbReference type="NCBIfam" id="TIGR01961">
    <property type="entry name" value="NuoC_fam"/>
    <property type="match status" value="1"/>
</dbReference>
<proteinExistence type="inferred from homology"/>
<dbReference type="PROSITE" id="PS00542">
    <property type="entry name" value="COMPLEX1_30K"/>
    <property type="match status" value="1"/>
</dbReference>
<keyword evidence="3 5" id="KW-0874">Quinone</keyword>
<dbReference type="Gene3D" id="3.30.460.80">
    <property type="entry name" value="NADH:ubiquinone oxidoreductase, 30kDa subunit"/>
    <property type="match status" value="1"/>
</dbReference>
<evidence type="ECO:0000256" key="1">
    <source>
        <dbReference type="ARBA" id="ARBA00007569"/>
    </source>
</evidence>
<evidence type="ECO:0000256" key="5">
    <source>
        <dbReference type="RuleBase" id="RU003582"/>
    </source>
</evidence>
<evidence type="ECO:0000313" key="8">
    <source>
        <dbReference type="EMBL" id="MEB3102511.1"/>
    </source>
</evidence>
<dbReference type="InterPro" id="IPR020396">
    <property type="entry name" value="NADH_UbQ_OxRdtase_CS"/>
</dbReference>
<comment type="similarity">
    <text evidence="1 3 4">Belongs to the complex I 30 kDa subunit family.</text>
</comment>
<dbReference type="InterPro" id="IPR001268">
    <property type="entry name" value="NADH_UbQ_OxRdtase_30kDa_su"/>
</dbReference>
<feature type="domain" description="NADH:ubiquinone oxidoreductase 30kDa subunit" evidence="7">
    <location>
        <begin position="130"/>
        <end position="242"/>
    </location>
</feature>
<name>A0ABU5ZLI2_9BACL</name>
<keyword evidence="8" id="KW-0560">Oxidoreductase</keyword>
<organism evidence="8 9">
    <name type="scientific">Ferviditalea candida</name>
    <dbReference type="NCBI Taxonomy" id="3108399"/>
    <lineage>
        <taxon>Bacteria</taxon>
        <taxon>Bacillati</taxon>
        <taxon>Bacillota</taxon>
        <taxon>Bacilli</taxon>
        <taxon>Bacillales</taxon>
        <taxon>Paenibacillaceae</taxon>
        <taxon>Ferviditalea</taxon>
    </lineage>
</organism>
<keyword evidence="2 3" id="KW-0813">Transport</keyword>
<dbReference type="RefSeq" id="WP_371754634.1">
    <property type="nucleotide sequence ID" value="NZ_JAYJLD010000018.1"/>
</dbReference>
<feature type="region of interest" description="Disordered" evidence="6">
    <location>
        <begin position="1"/>
        <end position="97"/>
    </location>
</feature>
<dbReference type="EMBL" id="JAYJLD010000018">
    <property type="protein sequence ID" value="MEB3102511.1"/>
    <property type="molecule type" value="Genomic_DNA"/>
</dbReference>
<accession>A0ABU5ZLI2</accession>
<feature type="compositionally biased region" description="Basic and acidic residues" evidence="6">
    <location>
        <begin position="1"/>
        <end position="12"/>
    </location>
</feature>
<comment type="catalytic activity">
    <reaction evidence="3 5">
        <text>a quinone + NADH + 5 H(+)(in) = a quinol + NAD(+) + 4 H(+)(out)</text>
        <dbReference type="Rhea" id="RHEA:57888"/>
        <dbReference type="ChEBI" id="CHEBI:15378"/>
        <dbReference type="ChEBI" id="CHEBI:24646"/>
        <dbReference type="ChEBI" id="CHEBI:57540"/>
        <dbReference type="ChEBI" id="CHEBI:57945"/>
        <dbReference type="ChEBI" id="CHEBI:132124"/>
    </reaction>
</comment>
<comment type="caution">
    <text evidence="8">The sequence shown here is derived from an EMBL/GenBank/DDBJ whole genome shotgun (WGS) entry which is preliminary data.</text>
</comment>
<dbReference type="GO" id="GO:0050136">
    <property type="term" value="F:NADH dehydrogenase (quinone) (non-electrogenic) activity"/>
    <property type="evidence" value="ECO:0007669"/>
    <property type="project" value="UniProtKB-EC"/>
</dbReference>
<protein>
    <recommendedName>
        <fullName evidence="3">NADH-quinone oxidoreductase subunit C</fullName>
        <ecNumber evidence="3">7.1.1.-</ecNumber>
    </recommendedName>
    <alternativeName>
        <fullName evidence="3">NADH dehydrogenase I subunit C</fullName>
    </alternativeName>
    <alternativeName>
        <fullName evidence="3">NDH-1 subunit C</fullName>
    </alternativeName>
</protein>
<feature type="compositionally biased region" description="Basic and acidic residues" evidence="6">
    <location>
        <begin position="52"/>
        <end position="97"/>
    </location>
</feature>
<keyword evidence="3" id="KW-1003">Cell membrane</keyword>
<dbReference type="InterPro" id="IPR037232">
    <property type="entry name" value="NADH_quin_OxRdtase_su_C/D-like"/>
</dbReference>
<dbReference type="SUPFAM" id="SSF143243">
    <property type="entry name" value="Nqo5-like"/>
    <property type="match status" value="1"/>
</dbReference>
<gene>
    <name evidence="3" type="primary">nuoC</name>
    <name evidence="8" type="ORF">VF724_12645</name>
</gene>
<evidence type="ECO:0000256" key="4">
    <source>
        <dbReference type="RuleBase" id="RU003456"/>
    </source>
</evidence>
<keyword evidence="9" id="KW-1185">Reference proteome</keyword>
<dbReference type="HAMAP" id="MF_01357">
    <property type="entry name" value="NDH1_NuoC"/>
    <property type="match status" value="1"/>
</dbReference>
<dbReference type="EC" id="7.1.1.-" evidence="3"/>
<evidence type="ECO:0000256" key="6">
    <source>
        <dbReference type="SAM" id="MobiDB-lite"/>
    </source>
</evidence>
<keyword evidence="3" id="KW-0472">Membrane</keyword>
<evidence type="ECO:0000256" key="2">
    <source>
        <dbReference type="ARBA" id="ARBA00022448"/>
    </source>
</evidence>
<dbReference type="PANTHER" id="PTHR10884:SF14">
    <property type="entry name" value="NADH DEHYDROGENASE [UBIQUINONE] IRON-SULFUR PROTEIN 3, MITOCHONDRIAL"/>
    <property type="match status" value="1"/>
</dbReference>
<keyword evidence="3 4" id="KW-0520">NAD</keyword>
<evidence type="ECO:0000259" key="7">
    <source>
        <dbReference type="Pfam" id="PF00329"/>
    </source>
</evidence>
<keyword evidence="3 4" id="KW-1278">Translocase</keyword>